<name>A0ABD2P3D5_9CUCU</name>
<evidence type="ECO:0000313" key="8">
    <source>
        <dbReference type="EMBL" id="KAL3285496.1"/>
    </source>
</evidence>
<keyword evidence="5" id="KW-0460">Magnesium</keyword>
<dbReference type="Gene3D" id="1.10.1410.10">
    <property type="match status" value="1"/>
</dbReference>
<comment type="caution">
    <text evidence="8">The sequence shown here is derived from an EMBL/GenBank/DDBJ whole genome shotgun (WGS) entry which is preliminary data.</text>
</comment>
<evidence type="ECO:0000259" key="6">
    <source>
        <dbReference type="Pfam" id="PF03828"/>
    </source>
</evidence>
<dbReference type="SUPFAM" id="SSF81301">
    <property type="entry name" value="Nucleotidyltransferase"/>
    <property type="match status" value="1"/>
</dbReference>
<comment type="cofactor">
    <cofactor evidence="2">
        <name>Mg(2+)</name>
        <dbReference type="ChEBI" id="CHEBI:18420"/>
    </cofactor>
</comment>
<accession>A0ABD2P3D5</accession>
<evidence type="ECO:0000256" key="4">
    <source>
        <dbReference type="ARBA" id="ARBA00022723"/>
    </source>
</evidence>
<dbReference type="PANTHER" id="PTHR12271">
    <property type="entry name" value="POLY A POLYMERASE CID PAP -RELATED"/>
    <property type="match status" value="1"/>
</dbReference>
<proteinExistence type="predicted"/>
<dbReference type="CDD" id="cd05402">
    <property type="entry name" value="NT_PAP_TUTase"/>
    <property type="match status" value="1"/>
</dbReference>
<reference evidence="8 9" key="1">
    <citation type="journal article" date="2021" name="BMC Biol.">
        <title>Horizontally acquired antibacterial genes associated with adaptive radiation of ladybird beetles.</title>
        <authorList>
            <person name="Li H.S."/>
            <person name="Tang X.F."/>
            <person name="Huang Y.H."/>
            <person name="Xu Z.Y."/>
            <person name="Chen M.L."/>
            <person name="Du X.Y."/>
            <person name="Qiu B.Y."/>
            <person name="Chen P.T."/>
            <person name="Zhang W."/>
            <person name="Slipinski A."/>
            <person name="Escalona H.E."/>
            <person name="Waterhouse R.M."/>
            <person name="Zwick A."/>
            <person name="Pang H."/>
        </authorList>
    </citation>
    <scope>NUCLEOTIDE SEQUENCE [LARGE SCALE GENOMIC DNA]</scope>
    <source>
        <strain evidence="8">SYSU2018</strain>
    </source>
</reference>
<dbReference type="SUPFAM" id="SSF81631">
    <property type="entry name" value="PAP/OAS1 substrate-binding domain"/>
    <property type="match status" value="1"/>
</dbReference>
<evidence type="ECO:0000256" key="5">
    <source>
        <dbReference type="ARBA" id="ARBA00022842"/>
    </source>
</evidence>
<dbReference type="PANTHER" id="PTHR12271:SF133">
    <property type="entry name" value="POLY(A) RNA POLYMERASE, MITOCHONDRIAL"/>
    <property type="match status" value="1"/>
</dbReference>
<sequence>MFHYTTGIEPMHFILVEFRREADVISALSSSTFIKESSIAPVNSQFLWFRASSKQFKSKNKNFALQAENGTTPASNEEIRDKLGKCDNVTHQIETLYILSKLTDLETRLRFLTARQVEMSVTGMFPHAEVLPFGSSVNGFGKMGCDLDVVLTLNEKKELAESRLVFHCKGSAGVDRSNSLRNLEAFGDLLHLFLPGCARVRKILQARVPIIKYYHQFTDVECDLSMSNVSGVHMSDFLYIMGALDSRVRPLVFAVRKWANEVGLTNSSPGRWITNFSLTLLVLSFLQGPLHSPPILPSLNTLVKSAESKDSYITEEGVNCTFLRDIGKLHHKSSNTESLEELLCGFFEYYAQFDFKSKSVCLNEAVALTKPEHSALYIVNPLERGLNVSKNVSLEELERFKIEVKNAAWILQSTEDSKLPNWGLLSLFERKNKSKLEFKLHTSRNGRLMHVKELFVEDEKDEENNEVHFQNDDVKKQVDVIKRTTKIE</sequence>
<dbReference type="Pfam" id="PF22600">
    <property type="entry name" value="MTPAP-like_central"/>
    <property type="match status" value="1"/>
</dbReference>
<feature type="domain" description="Poly(A) RNA polymerase mitochondrial-like central palm" evidence="7">
    <location>
        <begin position="90"/>
        <end position="240"/>
    </location>
</feature>
<dbReference type="InterPro" id="IPR054708">
    <property type="entry name" value="MTPAP-like_central"/>
</dbReference>
<keyword evidence="9" id="KW-1185">Reference proteome</keyword>
<keyword evidence="3" id="KW-0808">Transferase</keyword>
<dbReference type="GO" id="GO:0046872">
    <property type="term" value="F:metal ion binding"/>
    <property type="evidence" value="ECO:0007669"/>
    <property type="project" value="UniProtKB-KW"/>
</dbReference>
<organism evidence="8 9">
    <name type="scientific">Cryptolaemus montrouzieri</name>
    <dbReference type="NCBI Taxonomy" id="559131"/>
    <lineage>
        <taxon>Eukaryota</taxon>
        <taxon>Metazoa</taxon>
        <taxon>Ecdysozoa</taxon>
        <taxon>Arthropoda</taxon>
        <taxon>Hexapoda</taxon>
        <taxon>Insecta</taxon>
        <taxon>Pterygota</taxon>
        <taxon>Neoptera</taxon>
        <taxon>Endopterygota</taxon>
        <taxon>Coleoptera</taxon>
        <taxon>Polyphaga</taxon>
        <taxon>Cucujiformia</taxon>
        <taxon>Coccinelloidea</taxon>
        <taxon>Coccinellidae</taxon>
        <taxon>Scymninae</taxon>
        <taxon>Scymnini</taxon>
        <taxon>Cryptolaemus</taxon>
    </lineage>
</organism>
<comment type="cofactor">
    <cofactor evidence="1">
        <name>Mn(2+)</name>
        <dbReference type="ChEBI" id="CHEBI:29035"/>
    </cofactor>
</comment>
<dbReference type="Pfam" id="PF03828">
    <property type="entry name" value="PAP_assoc"/>
    <property type="match status" value="1"/>
</dbReference>
<evidence type="ECO:0008006" key="10">
    <source>
        <dbReference type="Google" id="ProtNLM"/>
    </source>
</evidence>
<keyword evidence="4" id="KW-0479">Metal-binding</keyword>
<protein>
    <recommendedName>
        <fullName evidence="10">Poly(A) RNA polymerase, mitochondrial</fullName>
    </recommendedName>
</protein>
<gene>
    <name evidence="8" type="ORF">HHI36_000028</name>
</gene>
<evidence type="ECO:0000259" key="7">
    <source>
        <dbReference type="Pfam" id="PF22600"/>
    </source>
</evidence>
<evidence type="ECO:0000256" key="3">
    <source>
        <dbReference type="ARBA" id="ARBA00022679"/>
    </source>
</evidence>
<dbReference type="Gene3D" id="3.30.460.10">
    <property type="entry name" value="Beta Polymerase, domain 2"/>
    <property type="match status" value="1"/>
</dbReference>
<dbReference type="Proteomes" id="UP001516400">
    <property type="component" value="Unassembled WGS sequence"/>
</dbReference>
<dbReference type="EMBL" id="JABFTP020000185">
    <property type="protein sequence ID" value="KAL3285496.1"/>
    <property type="molecule type" value="Genomic_DNA"/>
</dbReference>
<dbReference type="InterPro" id="IPR002058">
    <property type="entry name" value="PAP_assoc"/>
</dbReference>
<evidence type="ECO:0000256" key="1">
    <source>
        <dbReference type="ARBA" id="ARBA00001936"/>
    </source>
</evidence>
<evidence type="ECO:0000256" key="2">
    <source>
        <dbReference type="ARBA" id="ARBA00001946"/>
    </source>
</evidence>
<dbReference type="GO" id="GO:1990817">
    <property type="term" value="F:poly(A) RNA polymerase activity"/>
    <property type="evidence" value="ECO:0007669"/>
    <property type="project" value="UniProtKB-ARBA"/>
</dbReference>
<evidence type="ECO:0000313" key="9">
    <source>
        <dbReference type="Proteomes" id="UP001516400"/>
    </source>
</evidence>
<feature type="domain" description="PAP-associated" evidence="6">
    <location>
        <begin position="339"/>
        <end position="375"/>
    </location>
</feature>
<dbReference type="InterPro" id="IPR043519">
    <property type="entry name" value="NT_sf"/>
</dbReference>
<dbReference type="AlphaFoldDB" id="A0ABD2P3D5"/>